<feature type="compositionally biased region" description="Polar residues" evidence="15">
    <location>
        <begin position="366"/>
        <end position="376"/>
    </location>
</feature>
<keyword evidence="8 18" id="KW-0255">Endonuclease</keyword>
<comment type="similarity">
    <text evidence="3">Belongs to the XPG/RAD2 endonuclease family. XPG subfamily.</text>
</comment>
<feature type="domain" description="XPG-I" evidence="16">
    <location>
        <begin position="781"/>
        <end position="850"/>
    </location>
</feature>
<name>A0A834DN85_9CHIR</name>
<feature type="compositionally biased region" description="Low complexity" evidence="15">
    <location>
        <begin position="537"/>
        <end position="547"/>
    </location>
</feature>
<evidence type="ECO:0000256" key="4">
    <source>
        <dbReference type="ARBA" id="ARBA00022603"/>
    </source>
</evidence>
<dbReference type="InterPro" id="IPR029060">
    <property type="entry name" value="PIN-like_dom_sf"/>
</dbReference>
<dbReference type="GO" id="GO:0046872">
    <property type="term" value="F:metal ion binding"/>
    <property type="evidence" value="ECO:0007669"/>
    <property type="project" value="UniProtKB-KW"/>
</dbReference>
<feature type="region of interest" description="Disordered" evidence="15">
    <location>
        <begin position="356"/>
        <end position="377"/>
    </location>
</feature>
<evidence type="ECO:0000256" key="13">
    <source>
        <dbReference type="ARBA" id="ARBA00023242"/>
    </source>
</evidence>
<dbReference type="GO" id="GO:0032259">
    <property type="term" value="P:methylation"/>
    <property type="evidence" value="ECO:0007669"/>
    <property type="project" value="UniProtKB-KW"/>
</dbReference>
<dbReference type="FunFam" id="3.40.50.1010:FF:000022">
    <property type="entry name" value="DNA repair protein complementing XP-G cells homolog"/>
    <property type="match status" value="1"/>
</dbReference>
<protein>
    <submittedName>
        <fullName evidence="18">ERCC excision repair 5, endonuclease</fullName>
    </submittedName>
</protein>
<keyword evidence="4" id="KW-0489">Methyltransferase</keyword>
<keyword evidence="10" id="KW-0378">Hydrolase</keyword>
<dbReference type="GO" id="GO:0005634">
    <property type="term" value="C:nucleus"/>
    <property type="evidence" value="ECO:0007669"/>
    <property type="project" value="UniProtKB-SubCell"/>
</dbReference>
<keyword evidence="13" id="KW-0539">Nucleus</keyword>
<dbReference type="PROSITE" id="PS00842">
    <property type="entry name" value="XPG_2"/>
    <property type="match status" value="1"/>
</dbReference>
<reference evidence="18 19" key="1">
    <citation type="journal article" date="2020" name="Nature">
        <title>Six reference-quality genomes reveal evolution of bat adaptations.</title>
        <authorList>
            <person name="Jebb D."/>
            <person name="Huang Z."/>
            <person name="Pippel M."/>
            <person name="Hughes G.M."/>
            <person name="Lavrichenko K."/>
            <person name="Devanna P."/>
            <person name="Winkler S."/>
            <person name="Jermiin L.S."/>
            <person name="Skirmuntt E.C."/>
            <person name="Katzourakis A."/>
            <person name="Burkitt-Gray L."/>
            <person name="Ray D.A."/>
            <person name="Sullivan K.A.M."/>
            <person name="Roscito J.G."/>
            <person name="Kirilenko B.M."/>
            <person name="Davalos L.M."/>
            <person name="Corthals A.P."/>
            <person name="Power M.L."/>
            <person name="Jones G."/>
            <person name="Ransome R.D."/>
            <person name="Dechmann D.K.N."/>
            <person name="Locatelli A.G."/>
            <person name="Puechmaille S.J."/>
            <person name="Fedrigo O."/>
            <person name="Jarvis E.D."/>
            <person name="Hiller M."/>
            <person name="Vernes S.C."/>
            <person name="Myers E.W."/>
            <person name="Teeling E.C."/>
        </authorList>
    </citation>
    <scope>NUCLEOTIDE SEQUENCE [LARGE SCALE GENOMIC DNA]</scope>
    <source>
        <strain evidence="18">Bat1K_MPI-CBG_1</strain>
    </source>
</reference>
<dbReference type="Gene3D" id="3.40.50.1010">
    <property type="entry name" value="5'-nuclease"/>
    <property type="match status" value="2"/>
</dbReference>
<dbReference type="GO" id="GO:0017108">
    <property type="term" value="F:5'-flap endonuclease activity"/>
    <property type="evidence" value="ECO:0007669"/>
    <property type="project" value="UniProtKB-ARBA"/>
</dbReference>
<dbReference type="PANTHER" id="PTHR16171">
    <property type="entry name" value="DNA REPAIR PROTEIN COMPLEMENTING XP-G CELLS-RELATED"/>
    <property type="match status" value="1"/>
</dbReference>
<evidence type="ECO:0000313" key="18">
    <source>
        <dbReference type="EMBL" id="KAF6083977.1"/>
    </source>
</evidence>
<evidence type="ECO:0000256" key="5">
    <source>
        <dbReference type="ARBA" id="ARBA00022691"/>
    </source>
</evidence>
<dbReference type="FunFam" id="1.10.150.20:FF:000030">
    <property type="entry name" value="Flap endonuclease GEN-like 1"/>
    <property type="match status" value="1"/>
</dbReference>
<evidence type="ECO:0000313" key="19">
    <source>
        <dbReference type="Proteomes" id="UP000664940"/>
    </source>
</evidence>
<comment type="similarity">
    <text evidence="14">Belongs to the XPG/RAD2 endonuclease family. GEN subfamily.</text>
</comment>
<dbReference type="GO" id="GO:0008821">
    <property type="term" value="F:crossover junction DNA endonuclease activity"/>
    <property type="evidence" value="ECO:0007669"/>
    <property type="project" value="UniProtKB-ARBA"/>
</dbReference>
<gene>
    <name evidence="18" type="ORF">HJG60_004558</name>
</gene>
<keyword evidence="9" id="KW-0227">DNA damage</keyword>
<sequence>MGVQGLWKLLECSGRQISPETLEGKILAVDISIWLNQALKGVRDRHGNSIENAHLLTLFHRLCKLLFFRIRPIFVFDGDTPLLKKQTLAKRRHKKDLATNDSKKTTEKLLKTFLKRQAIKTALRSKRDEELPSLTQVQREDDIYALPPLLEEEKNSSEEEDEKEWQERMNQKQALQEEFFQNPHAVDIESEDFISLPPEIKHEILTDMKEFTKRRRTLFEAMPEESNDFSQYQLKGLLKKNYLNQHIENVQKEMNQQHSGQIQRQYEDEGGFLKEVESRRVVSEDTSHYILIKGIQAKKIADVDSESFPSSSKMHSMSFDLKSSPCEKLKPEKVSDATPASPRILLAMQAALLGSSSKEKLESDSQRQYSKRNASATVDEGSVSPLTLLAIQKALDDDEDVKVHSGSDVQTEESGAKHLFVNSSDEEADDGFKTRDGKGMLLARVPHSTIVNCVEEHVTSINNEKELANSAPLPGTVFCQGSESSIAKEQMSFIHMFEESSQTSDELIVNDRKDPVPLENTVVIQMNASELQSGRELTSTPPLSPSSASRNETCTKVLNLQDLCPSKNKYDSSVLSSDDAECEKISASKVVDTASLQEVSNTLSVPSETINSLENPKEHEDFLKTIQEREAMESGGQDLISAPKFVEPIGINSEESESDGSFIEVESVDDRLQTELAEASKPPSAQGEEELIGSKKEEYSGDSEGFLGDNSENDPLSIEETEKDADDLLNEWQDINLAELETLERNLLTEQNSLKAKKEQQERIAATVTGQMFLESQELLRLFGIPYIEAPMEAEAQCAILDLTDQTSGTITDDSDIWLFGARHVYKNFFNKNKFVEYYQYVDIHNQLGLDRNKLIILAYLLGSDYTEGIPTVGCVTAMEILNEFPGHGLEPLLKFSFQEIIKKTSLYSHPLIHHLMDPEAQKGDREDDNDKKVVAEIMARCFIPTLVTATSWEEFHFVGHEIRITEAMDCYGAVVWPSALVLCYFLETNVKQYNMIDKNVIEIGAGTGLVSIVASLLGAHVTATDLPELLGNLQYNISRNTKMKCKHLPQVKELSWGIALDKNFPRSSNNFDYILAADVVYAHPFLEELLITFDHLCKETTIILWVMKFRLEKENKFVDRFKELFDLEEISSFPSLNIKLYKAMKKNRRSA</sequence>
<evidence type="ECO:0000256" key="2">
    <source>
        <dbReference type="ARBA" id="ARBA00004123"/>
    </source>
</evidence>
<dbReference type="SUPFAM" id="SSF47807">
    <property type="entry name" value="5' to 3' exonuclease, C-terminal subdomain"/>
    <property type="match status" value="1"/>
</dbReference>
<dbReference type="InterPro" id="IPR006086">
    <property type="entry name" value="XPG-I_dom"/>
</dbReference>
<keyword evidence="7" id="KW-0479">Metal-binding</keyword>
<dbReference type="InterPro" id="IPR029063">
    <property type="entry name" value="SAM-dependent_MTases_sf"/>
</dbReference>
<dbReference type="SMART" id="SM00485">
    <property type="entry name" value="XPGN"/>
    <property type="match status" value="1"/>
</dbReference>
<dbReference type="GO" id="GO:0003697">
    <property type="term" value="F:single-stranded DNA binding"/>
    <property type="evidence" value="ECO:0007669"/>
    <property type="project" value="InterPro"/>
</dbReference>
<dbReference type="SUPFAM" id="SSF53335">
    <property type="entry name" value="S-adenosyl-L-methionine-dependent methyltransferases"/>
    <property type="match status" value="1"/>
</dbReference>
<evidence type="ECO:0000256" key="7">
    <source>
        <dbReference type="ARBA" id="ARBA00022723"/>
    </source>
</evidence>
<dbReference type="Pfam" id="PF00867">
    <property type="entry name" value="XPG_I"/>
    <property type="match status" value="1"/>
</dbReference>
<evidence type="ECO:0000256" key="1">
    <source>
        <dbReference type="ARBA" id="ARBA00001946"/>
    </source>
</evidence>
<keyword evidence="6" id="KW-0540">Nuclease</keyword>
<evidence type="ECO:0000256" key="15">
    <source>
        <dbReference type="SAM" id="MobiDB-lite"/>
    </source>
</evidence>
<dbReference type="InterPro" id="IPR019410">
    <property type="entry name" value="Methyltransf_16"/>
</dbReference>
<dbReference type="EMBL" id="JABVXQ010000012">
    <property type="protein sequence ID" value="KAF6083977.1"/>
    <property type="molecule type" value="Genomic_DNA"/>
</dbReference>
<dbReference type="SMART" id="SM00484">
    <property type="entry name" value="XPGI"/>
    <property type="match status" value="1"/>
</dbReference>
<evidence type="ECO:0000256" key="3">
    <source>
        <dbReference type="ARBA" id="ARBA00005283"/>
    </source>
</evidence>
<dbReference type="CDD" id="cd02440">
    <property type="entry name" value="AdoMet_MTases"/>
    <property type="match status" value="1"/>
</dbReference>
<dbReference type="CDD" id="cd09868">
    <property type="entry name" value="PIN_XPG_RAD2"/>
    <property type="match status" value="2"/>
</dbReference>
<keyword evidence="5" id="KW-0949">S-adenosyl-L-methionine</keyword>
<feature type="region of interest" description="Disordered" evidence="15">
    <location>
        <begin position="531"/>
        <end position="550"/>
    </location>
</feature>
<dbReference type="InterPro" id="IPR006085">
    <property type="entry name" value="XPG_DNA_repair_N"/>
</dbReference>
<dbReference type="Gene3D" id="3.40.50.150">
    <property type="entry name" value="Vaccinia Virus protein VP39"/>
    <property type="match status" value="1"/>
</dbReference>
<feature type="domain" description="XPG N-terminal" evidence="17">
    <location>
        <begin position="1"/>
        <end position="98"/>
    </location>
</feature>
<dbReference type="GO" id="GO:0000400">
    <property type="term" value="F:four-way junction DNA binding"/>
    <property type="evidence" value="ECO:0007669"/>
    <property type="project" value="UniProtKB-ARBA"/>
</dbReference>
<dbReference type="FunFam" id="3.40.50.1010:FF:000023">
    <property type="entry name" value="DNA repair protein complementing XP-G cells"/>
    <property type="match status" value="1"/>
</dbReference>
<evidence type="ECO:0000256" key="14">
    <source>
        <dbReference type="ARBA" id="ARBA00038112"/>
    </source>
</evidence>
<evidence type="ECO:0000259" key="16">
    <source>
        <dbReference type="SMART" id="SM00484"/>
    </source>
</evidence>
<dbReference type="Proteomes" id="UP000664940">
    <property type="component" value="Unassembled WGS sequence"/>
</dbReference>
<feature type="region of interest" description="Disordered" evidence="15">
    <location>
        <begin position="400"/>
        <end position="431"/>
    </location>
</feature>
<feature type="region of interest" description="Disordered" evidence="15">
    <location>
        <begin position="698"/>
        <end position="717"/>
    </location>
</feature>
<dbReference type="InterPro" id="IPR019974">
    <property type="entry name" value="XPG_CS"/>
</dbReference>
<dbReference type="AlphaFoldDB" id="A0A834DN85"/>
<keyword evidence="4" id="KW-0808">Transferase</keyword>
<dbReference type="PRINTS" id="PR00853">
    <property type="entry name" value="XPGRADSUPER"/>
</dbReference>
<dbReference type="GO" id="GO:0006289">
    <property type="term" value="P:nucleotide-excision repair"/>
    <property type="evidence" value="ECO:0007669"/>
    <property type="project" value="InterPro"/>
</dbReference>
<dbReference type="SUPFAM" id="SSF88723">
    <property type="entry name" value="PIN domain-like"/>
    <property type="match status" value="1"/>
</dbReference>
<organism evidence="18 19">
    <name type="scientific">Phyllostomus discolor</name>
    <name type="common">pale spear-nosed bat</name>
    <dbReference type="NCBI Taxonomy" id="89673"/>
    <lineage>
        <taxon>Eukaryota</taxon>
        <taxon>Metazoa</taxon>
        <taxon>Chordata</taxon>
        <taxon>Craniata</taxon>
        <taxon>Vertebrata</taxon>
        <taxon>Euteleostomi</taxon>
        <taxon>Mammalia</taxon>
        <taxon>Eutheria</taxon>
        <taxon>Laurasiatheria</taxon>
        <taxon>Chiroptera</taxon>
        <taxon>Yangochiroptera</taxon>
        <taxon>Phyllostomidae</taxon>
        <taxon>Phyllostominae</taxon>
        <taxon>Phyllostomus</taxon>
    </lineage>
</organism>
<feature type="region of interest" description="Disordered" evidence="15">
    <location>
        <begin position="306"/>
        <end position="337"/>
    </location>
</feature>
<comment type="caution">
    <text evidence="18">The sequence shown here is derived from an EMBL/GenBank/DDBJ whole genome shotgun (WGS) entry which is preliminary data.</text>
</comment>
<dbReference type="PROSITE" id="PS00841">
    <property type="entry name" value="XPG_1"/>
    <property type="match status" value="1"/>
</dbReference>
<dbReference type="InterPro" id="IPR008918">
    <property type="entry name" value="HhH2"/>
</dbReference>
<comment type="cofactor">
    <cofactor evidence="1">
        <name>Mg(2+)</name>
        <dbReference type="ChEBI" id="CHEBI:18420"/>
    </cofactor>
</comment>
<evidence type="ECO:0000256" key="6">
    <source>
        <dbReference type="ARBA" id="ARBA00022722"/>
    </source>
</evidence>
<evidence type="ECO:0000256" key="12">
    <source>
        <dbReference type="ARBA" id="ARBA00023204"/>
    </source>
</evidence>
<dbReference type="InterPro" id="IPR006084">
    <property type="entry name" value="XPG/Rad2"/>
</dbReference>
<dbReference type="Gene3D" id="1.10.150.20">
    <property type="entry name" value="5' to 3' exonuclease, C-terminal subdomain"/>
    <property type="match status" value="1"/>
</dbReference>
<evidence type="ECO:0000256" key="10">
    <source>
        <dbReference type="ARBA" id="ARBA00022801"/>
    </source>
</evidence>
<comment type="subcellular location">
    <subcellularLocation>
        <location evidence="2">Nucleus</location>
    </subcellularLocation>
</comment>
<dbReference type="PRINTS" id="PR00066">
    <property type="entry name" value="XRODRMPGMNTG"/>
</dbReference>
<dbReference type="PANTHER" id="PTHR16171:SF11">
    <property type="entry name" value="DNA EXCISION REPAIR PROTEIN ERCC-5"/>
    <property type="match status" value="1"/>
</dbReference>
<dbReference type="InterPro" id="IPR036279">
    <property type="entry name" value="5-3_exonuclease_C_sf"/>
</dbReference>
<dbReference type="GO" id="GO:0008168">
    <property type="term" value="F:methyltransferase activity"/>
    <property type="evidence" value="ECO:0007669"/>
    <property type="project" value="UniProtKB-KW"/>
</dbReference>
<evidence type="ECO:0000256" key="9">
    <source>
        <dbReference type="ARBA" id="ARBA00022763"/>
    </source>
</evidence>
<dbReference type="InterPro" id="IPR001044">
    <property type="entry name" value="XPG/Rad2_eukaryotes"/>
</dbReference>
<keyword evidence="12" id="KW-0234">DNA repair</keyword>
<feature type="compositionally biased region" description="Basic and acidic residues" evidence="15">
    <location>
        <begin position="325"/>
        <end position="335"/>
    </location>
</feature>
<evidence type="ECO:0000259" key="17">
    <source>
        <dbReference type="SMART" id="SM00485"/>
    </source>
</evidence>
<feature type="compositionally biased region" description="Low complexity" evidence="15">
    <location>
        <begin position="306"/>
        <end position="319"/>
    </location>
</feature>
<dbReference type="SMART" id="SM00279">
    <property type="entry name" value="HhH2"/>
    <property type="match status" value="1"/>
</dbReference>
<evidence type="ECO:0000256" key="8">
    <source>
        <dbReference type="ARBA" id="ARBA00022759"/>
    </source>
</evidence>
<evidence type="ECO:0000256" key="11">
    <source>
        <dbReference type="ARBA" id="ARBA00022842"/>
    </source>
</evidence>
<dbReference type="Pfam" id="PF10294">
    <property type="entry name" value="Methyltransf_16"/>
    <property type="match status" value="1"/>
</dbReference>
<dbReference type="Pfam" id="PF00752">
    <property type="entry name" value="XPG_N"/>
    <property type="match status" value="1"/>
</dbReference>
<proteinExistence type="inferred from homology"/>
<keyword evidence="11" id="KW-0460">Magnesium</keyword>
<accession>A0A834DN85</accession>